<protein>
    <submittedName>
        <fullName evidence="2">Uncharacterized protein</fullName>
    </submittedName>
</protein>
<feature type="compositionally biased region" description="Basic and acidic residues" evidence="1">
    <location>
        <begin position="263"/>
        <end position="273"/>
    </location>
</feature>
<feature type="region of interest" description="Disordered" evidence="1">
    <location>
        <begin position="174"/>
        <end position="273"/>
    </location>
</feature>
<name>A0A166HU03_9AGAM</name>
<dbReference type="AlphaFoldDB" id="A0A166HU03"/>
<dbReference type="Proteomes" id="UP000076532">
    <property type="component" value="Unassembled WGS sequence"/>
</dbReference>
<organism evidence="2 3">
    <name type="scientific">Athelia psychrophila</name>
    <dbReference type="NCBI Taxonomy" id="1759441"/>
    <lineage>
        <taxon>Eukaryota</taxon>
        <taxon>Fungi</taxon>
        <taxon>Dikarya</taxon>
        <taxon>Basidiomycota</taxon>
        <taxon>Agaricomycotina</taxon>
        <taxon>Agaricomycetes</taxon>
        <taxon>Agaricomycetidae</taxon>
        <taxon>Atheliales</taxon>
        <taxon>Atheliaceae</taxon>
        <taxon>Athelia</taxon>
    </lineage>
</organism>
<reference evidence="2 3" key="1">
    <citation type="journal article" date="2016" name="Mol. Biol. Evol.">
        <title>Comparative Genomics of Early-Diverging Mushroom-Forming Fungi Provides Insights into the Origins of Lignocellulose Decay Capabilities.</title>
        <authorList>
            <person name="Nagy L.G."/>
            <person name="Riley R."/>
            <person name="Tritt A."/>
            <person name="Adam C."/>
            <person name="Daum C."/>
            <person name="Floudas D."/>
            <person name="Sun H."/>
            <person name="Yadav J.S."/>
            <person name="Pangilinan J."/>
            <person name="Larsson K.H."/>
            <person name="Matsuura K."/>
            <person name="Barry K."/>
            <person name="Labutti K."/>
            <person name="Kuo R."/>
            <person name="Ohm R.A."/>
            <person name="Bhattacharya S.S."/>
            <person name="Shirouzu T."/>
            <person name="Yoshinaga Y."/>
            <person name="Martin F.M."/>
            <person name="Grigoriev I.V."/>
            <person name="Hibbett D.S."/>
        </authorList>
    </citation>
    <scope>NUCLEOTIDE SEQUENCE [LARGE SCALE GENOMIC DNA]</scope>
    <source>
        <strain evidence="2 3">CBS 109695</strain>
    </source>
</reference>
<proteinExistence type="predicted"/>
<evidence type="ECO:0000313" key="2">
    <source>
        <dbReference type="EMBL" id="KZP19230.1"/>
    </source>
</evidence>
<sequence length="273" mass="28762">MKPGFAECGGGDGDALDGVHLQHHDSVLVILVCTQEHDVPVPLRRRVDAPGRFPVAREEDARAVRAYEVQGAQAACRTLPLPDHPTRPTVVEEGEPATISSHPEDPVARRGHGEKFETQGASLCASLELTWVFVSDQAAAVAEGAAGAVGLGAGPLPDMARVHGPEATLAPGEAAQAGAQVGVAAEEGRAAEERARAQGPAAPAVGVPPRQLLLVSLRDPHDPRLAAPQKSPRPRRLPPHTPPPPPPTQTLPHTPPLTIRPRPHPDTQYVHRD</sequence>
<feature type="compositionally biased region" description="Low complexity" evidence="1">
    <location>
        <begin position="174"/>
        <end position="185"/>
    </location>
</feature>
<gene>
    <name evidence="2" type="ORF">FIBSPDRAFT_892820</name>
</gene>
<evidence type="ECO:0000256" key="1">
    <source>
        <dbReference type="SAM" id="MobiDB-lite"/>
    </source>
</evidence>
<accession>A0A166HU03</accession>
<feature type="compositionally biased region" description="Basic and acidic residues" evidence="1">
    <location>
        <begin position="186"/>
        <end position="196"/>
    </location>
</feature>
<dbReference type="EMBL" id="KV417565">
    <property type="protein sequence ID" value="KZP19230.1"/>
    <property type="molecule type" value="Genomic_DNA"/>
</dbReference>
<feature type="compositionally biased region" description="Basic and acidic residues" evidence="1">
    <location>
        <begin position="102"/>
        <end position="114"/>
    </location>
</feature>
<feature type="region of interest" description="Disordered" evidence="1">
    <location>
        <begin position="78"/>
        <end position="114"/>
    </location>
</feature>
<keyword evidence="3" id="KW-1185">Reference proteome</keyword>
<evidence type="ECO:0000313" key="3">
    <source>
        <dbReference type="Proteomes" id="UP000076532"/>
    </source>
</evidence>
<feature type="compositionally biased region" description="Low complexity" evidence="1">
    <location>
        <begin position="197"/>
        <end position="211"/>
    </location>
</feature>
<feature type="compositionally biased region" description="Pro residues" evidence="1">
    <location>
        <begin position="239"/>
        <end position="255"/>
    </location>
</feature>